<dbReference type="Pfam" id="PF12796">
    <property type="entry name" value="Ank_2"/>
    <property type="match status" value="1"/>
</dbReference>
<keyword evidence="16" id="KW-1185">Reference proteome</keyword>
<keyword evidence="5" id="KW-0479">Metal-binding</keyword>
<evidence type="ECO:0000313" key="15">
    <source>
        <dbReference type="EnsemblPlants" id="KQK90248"/>
    </source>
</evidence>
<feature type="repeat" description="ANK" evidence="11">
    <location>
        <begin position="235"/>
        <end position="256"/>
    </location>
</feature>
<comment type="pathway">
    <text evidence="2">Protein modification; protein ubiquitination.</text>
</comment>
<dbReference type="PROSITE" id="PS50089">
    <property type="entry name" value="ZF_RING_2"/>
    <property type="match status" value="1"/>
</dbReference>
<dbReference type="SUPFAM" id="SSF48403">
    <property type="entry name" value="Ankyrin repeat"/>
    <property type="match status" value="1"/>
</dbReference>
<dbReference type="FunFam" id="3.30.40.10:FF:000528">
    <property type="entry name" value="E3 ubiquitin-protein ligase XBAT33"/>
    <property type="match status" value="1"/>
</dbReference>
<evidence type="ECO:0000256" key="10">
    <source>
        <dbReference type="ARBA" id="ARBA00023043"/>
    </source>
</evidence>
<dbReference type="InterPro" id="IPR036770">
    <property type="entry name" value="Ankyrin_rpt-contain_sf"/>
</dbReference>
<dbReference type="Pfam" id="PF13637">
    <property type="entry name" value="Ank_4"/>
    <property type="match status" value="1"/>
</dbReference>
<evidence type="ECO:0000256" key="5">
    <source>
        <dbReference type="ARBA" id="ARBA00022723"/>
    </source>
</evidence>
<reference evidence="16" key="1">
    <citation type="journal article" date="2012" name="Nat. Biotechnol.">
        <title>Reference genome sequence of the model plant Setaria.</title>
        <authorList>
            <person name="Bennetzen J.L."/>
            <person name="Schmutz J."/>
            <person name="Wang H."/>
            <person name="Percifield R."/>
            <person name="Hawkins J."/>
            <person name="Pontaroli A.C."/>
            <person name="Estep M."/>
            <person name="Feng L."/>
            <person name="Vaughn J.N."/>
            <person name="Grimwood J."/>
            <person name="Jenkins J."/>
            <person name="Barry K."/>
            <person name="Lindquist E."/>
            <person name="Hellsten U."/>
            <person name="Deshpande S."/>
            <person name="Wang X."/>
            <person name="Wu X."/>
            <person name="Mitros T."/>
            <person name="Triplett J."/>
            <person name="Yang X."/>
            <person name="Ye C.Y."/>
            <person name="Mauro-Herrera M."/>
            <person name="Wang L."/>
            <person name="Li P."/>
            <person name="Sharma M."/>
            <person name="Sharma R."/>
            <person name="Ronald P.C."/>
            <person name="Panaud O."/>
            <person name="Kellogg E.A."/>
            <person name="Brutnell T.P."/>
            <person name="Doust A.N."/>
            <person name="Tuskan G.A."/>
            <person name="Rokhsar D."/>
            <person name="Devos K.M."/>
        </authorList>
    </citation>
    <scope>NUCLEOTIDE SEQUENCE [LARGE SCALE GENOMIC DNA]</scope>
    <source>
        <strain evidence="16">cv. Yugu1</strain>
    </source>
</reference>
<dbReference type="Proteomes" id="UP000004995">
    <property type="component" value="Unassembled WGS sequence"/>
</dbReference>
<accession>K4A6X5</accession>
<dbReference type="FunCoup" id="K4A6X5">
    <property type="interactions" value="1291"/>
</dbReference>
<dbReference type="FunFam" id="1.25.40.20:FF:000262">
    <property type="entry name" value="E3 ubiquitin-protein ligase XBAT33"/>
    <property type="match status" value="1"/>
</dbReference>
<dbReference type="STRING" id="4555.K4A6X5"/>
<dbReference type="OMA" id="CTHEFCI"/>
<proteinExistence type="predicted"/>
<dbReference type="GO" id="GO:0061630">
    <property type="term" value="F:ubiquitin protein ligase activity"/>
    <property type="evidence" value="ECO:0007669"/>
    <property type="project" value="UniProtKB-EC"/>
</dbReference>
<dbReference type="Pfam" id="PF00023">
    <property type="entry name" value="Ank"/>
    <property type="match status" value="2"/>
</dbReference>
<feature type="region of interest" description="Disordered" evidence="13">
    <location>
        <begin position="62"/>
        <end position="119"/>
    </location>
</feature>
<feature type="repeat" description="ANK" evidence="11">
    <location>
        <begin position="168"/>
        <end position="200"/>
    </location>
</feature>
<feature type="compositionally biased region" description="Basic and acidic residues" evidence="13">
    <location>
        <begin position="608"/>
        <end position="617"/>
    </location>
</feature>
<organism evidence="15 16">
    <name type="scientific">Setaria italica</name>
    <name type="common">Foxtail millet</name>
    <name type="synonym">Panicum italicum</name>
    <dbReference type="NCBI Taxonomy" id="4555"/>
    <lineage>
        <taxon>Eukaryota</taxon>
        <taxon>Viridiplantae</taxon>
        <taxon>Streptophyta</taxon>
        <taxon>Embryophyta</taxon>
        <taxon>Tracheophyta</taxon>
        <taxon>Spermatophyta</taxon>
        <taxon>Magnoliopsida</taxon>
        <taxon>Liliopsida</taxon>
        <taxon>Poales</taxon>
        <taxon>Poaceae</taxon>
        <taxon>PACMAD clade</taxon>
        <taxon>Panicoideae</taxon>
        <taxon>Panicodae</taxon>
        <taxon>Paniceae</taxon>
        <taxon>Cenchrinae</taxon>
        <taxon>Setaria</taxon>
    </lineage>
</organism>
<feature type="repeat" description="ANK" evidence="11">
    <location>
        <begin position="201"/>
        <end position="233"/>
    </location>
</feature>
<dbReference type="GO" id="GO:0008270">
    <property type="term" value="F:zinc ion binding"/>
    <property type="evidence" value="ECO:0007669"/>
    <property type="project" value="UniProtKB-KW"/>
</dbReference>
<dbReference type="InterPro" id="IPR013083">
    <property type="entry name" value="Znf_RING/FYVE/PHD"/>
</dbReference>
<keyword evidence="8" id="KW-0833">Ubl conjugation pathway</keyword>
<dbReference type="Gramene" id="KQK90248">
    <property type="protein sequence ID" value="KQK90248"/>
    <property type="gene ID" value="SETIT_034630mg"/>
</dbReference>
<evidence type="ECO:0000256" key="7">
    <source>
        <dbReference type="ARBA" id="ARBA00022771"/>
    </source>
</evidence>
<feature type="region of interest" description="Disordered" evidence="13">
    <location>
        <begin position="588"/>
        <end position="617"/>
    </location>
</feature>
<dbReference type="AlphaFoldDB" id="K4A6X5"/>
<evidence type="ECO:0000256" key="8">
    <source>
        <dbReference type="ARBA" id="ARBA00022786"/>
    </source>
</evidence>
<evidence type="ECO:0000256" key="3">
    <source>
        <dbReference type="ARBA" id="ARBA00012483"/>
    </source>
</evidence>
<evidence type="ECO:0000256" key="4">
    <source>
        <dbReference type="ARBA" id="ARBA00022679"/>
    </source>
</evidence>
<evidence type="ECO:0000256" key="12">
    <source>
        <dbReference type="PROSITE-ProRule" id="PRU00175"/>
    </source>
</evidence>
<dbReference type="InterPro" id="IPR001841">
    <property type="entry name" value="Znf_RING"/>
</dbReference>
<feature type="repeat" description="ANK" evidence="11">
    <location>
        <begin position="352"/>
        <end position="378"/>
    </location>
</feature>
<dbReference type="PANTHER" id="PTHR24161:SF85">
    <property type="entry name" value="PALMITOYLTRANSFERASE HIP14"/>
    <property type="match status" value="1"/>
</dbReference>
<dbReference type="Gene3D" id="1.25.40.20">
    <property type="entry name" value="Ankyrin repeat-containing domain"/>
    <property type="match status" value="2"/>
</dbReference>
<dbReference type="EMBL" id="AGNK02005914">
    <property type="status" value="NOT_ANNOTATED_CDS"/>
    <property type="molecule type" value="Genomic_DNA"/>
</dbReference>
<feature type="repeat" description="ANK" evidence="11">
    <location>
        <begin position="309"/>
        <end position="341"/>
    </location>
</feature>
<dbReference type="Pfam" id="PF24921">
    <property type="entry name" value="RING_XB3-XBAT31"/>
    <property type="match status" value="1"/>
</dbReference>
<evidence type="ECO:0000259" key="14">
    <source>
        <dbReference type="PROSITE" id="PS50089"/>
    </source>
</evidence>
<keyword evidence="4" id="KW-0808">Transferase</keyword>
<dbReference type="InterPro" id="IPR002110">
    <property type="entry name" value="Ankyrin_rpt"/>
</dbReference>
<dbReference type="eggNOG" id="ENOG502QR1Y">
    <property type="taxonomic scope" value="Eukaryota"/>
</dbReference>
<evidence type="ECO:0000256" key="9">
    <source>
        <dbReference type="ARBA" id="ARBA00022833"/>
    </source>
</evidence>
<feature type="compositionally biased region" description="Low complexity" evidence="13">
    <location>
        <begin position="106"/>
        <end position="119"/>
    </location>
</feature>
<dbReference type="HOGENOM" id="CLU_035461_0_0_1"/>
<dbReference type="InterPro" id="IPR056760">
    <property type="entry name" value="RING_XB3-like"/>
</dbReference>
<evidence type="ECO:0000256" key="11">
    <source>
        <dbReference type="PROSITE-ProRule" id="PRU00023"/>
    </source>
</evidence>
<dbReference type="PROSITE" id="PS50088">
    <property type="entry name" value="ANK_REPEAT"/>
    <property type="match status" value="5"/>
</dbReference>
<evidence type="ECO:0000256" key="1">
    <source>
        <dbReference type="ARBA" id="ARBA00000900"/>
    </source>
</evidence>
<feature type="compositionally biased region" description="Low complexity" evidence="13">
    <location>
        <begin position="85"/>
        <end position="94"/>
    </location>
</feature>
<comment type="catalytic activity">
    <reaction evidence="1">
        <text>S-ubiquitinyl-[E2 ubiquitin-conjugating enzyme]-L-cysteine + [acceptor protein]-L-lysine = [E2 ubiquitin-conjugating enzyme]-L-cysteine + N(6)-ubiquitinyl-[acceptor protein]-L-lysine.</text>
        <dbReference type="EC" id="2.3.2.27"/>
    </reaction>
</comment>
<name>K4A6X5_SETIT</name>
<dbReference type="EnsemblPlants" id="KQK90248">
    <property type="protein sequence ID" value="KQK90248"/>
    <property type="gene ID" value="SETIT_034630mg"/>
</dbReference>
<dbReference type="SMART" id="SM00184">
    <property type="entry name" value="RING"/>
    <property type="match status" value="1"/>
</dbReference>
<dbReference type="PANTHER" id="PTHR24161">
    <property type="entry name" value="ANK_REP_REGION DOMAIN-CONTAINING PROTEIN-RELATED"/>
    <property type="match status" value="1"/>
</dbReference>
<dbReference type="SMART" id="SM00248">
    <property type="entry name" value="ANK"/>
    <property type="match status" value="5"/>
</dbReference>
<dbReference type="SUPFAM" id="SSF57850">
    <property type="entry name" value="RING/U-box"/>
    <property type="match status" value="1"/>
</dbReference>
<feature type="domain" description="RING-type" evidence="14">
    <location>
        <begin position="451"/>
        <end position="501"/>
    </location>
</feature>
<protein>
    <recommendedName>
        <fullName evidence="3">RING-type E3 ubiquitin transferase</fullName>
        <ecNumber evidence="3">2.3.2.27</ecNumber>
    </recommendedName>
</protein>
<keyword evidence="7 12" id="KW-0863">Zinc-finger</keyword>
<dbReference type="Gene3D" id="3.30.40.10">
    <property type="entry name" value="Zinc/RING finger domain, C3HC4 (zinc finger)"/>
    <property type="match status" value="1"/>
</dbReference>
<evidence type="ECO:0000256" key="2">
    <source>
        <dbReference type="ARBA" id="ARBA00004906"/>
    </source>
</evidence>
<evidence type="ECO:0000313" key="16">
    <source>
        <dbReference type="Proteomes" id="UP000004995"/>
    </source>
</evidence>
<feature type="compositionally biased region" description="Polar residues" evidence="13">
    <location>
        <begin position="594"/>
        <end position="605"/>
    </location>
</feature>
<dbReference type="InterPro" id="IPR017907">
    <property type="entry name" value="Znf_RING_CS"/>
</dbReference>
<reference evidence="15" key="2">
    <citation type="submission" date="2018-08" db="UniProtKB">
        <authorList>
            <consortium name="EnsemblPlants"/>
        </authorList>
    </citation>
    <scope>IDENTIFICATION</scope>
    <source>
        <strain evidence="15">Yugu1</strain>
    </source>
</reference>
<sequence>MPPPPKFFVFRPVPSCSSAAGPHFRRTTDPPSISKTCDLGKCKHATQTHLAYLSLRNFVTPARRRGDHPPHPTSPRNCRRLQERPSPAEAAPASGHGRARLPGGFRPPAGASSGCGGRASPAPAMGNSLGCSASGERLVSAARDGDAIEARMLLELSPALARYSTFGGLNTPLHFAAAKGHLDIVTMLLEKGADVNARNYCGQTALMHACRHGHWEVVQMLLLFRCNVTRADYLSGRTALHFAAHDGFVRCVRLLLADFVPSVALEDIASSVVDGGDCQTNSGSSPNSSLGQKFNEPARVRYINKPADGGVTALHMAALNGQLDCMHLLIDLGANVSAVTFPYGTTTNLIGAGSTPLHYAAGGGKQECCELLISKGASRLTLNCNGWLPIDVARIFGRRSLEPLLSPNSHSSVPVFQPSSYLALPLMSILHIAREFGLQYTLPSVDDSDLCSVCLERSCSVAAEGCSHEFCIKCALYLCSTSNIRVEFTGPPGSIPCPLCRNGITSFNKLPSTPMEGLKSSSALTFCNPCILNTRSMNSPASVSKAEIRRNRVAAVSSELVCPITCSPFPSSALPTCRCSDDDPCGATEAQDGSEVQSPRPSHSASMELDKRGEDLDRTSCSGMFWSRRSCHREQQCDAEINA</sequence>
<dbReference type="PROSITE" id="PS00518">
    <property type="entry name" value="ZF_RING_1"/>
    <property type="match status" value="1"/>
</dbReference>
<evidence type="ECO:0000256" key="6">
    <source>
        <dbReference type="ARBA" id="ARBA00022737"/>
    </source>
</evidence>
<dbReference type="InParanoid" id="K4A6X5"/>
<keyword evidence="10 11" id="KW-0040">ANK repeat</keyword>
<keyword evidence="9" id="KW-0862">Zinc</keyword>
<dbReference type="PROSITE" id="PS50297">
    <property type="entry name" value="ANK_REP_REGION"/>
    <property type="match status" value="4"/>
</dbReference>
<evidence type="ECO:0000256" key="13">
    <source>
        <dbReference type="SAM" id="MobiDB-lite"/>
    </source>
</evidence>
<dbReference type="EC" id="2.3.2.27" evidence="3"/>
<keyword evidence="6" id="KW-0677">Repeat</keyword>